<dbReference type="InterPro" id="IPR016059">
    <property type="entry name" value="DNA_ligase_ATP-dep_CS"/>
</dbReference>
<evidence type="ECO:0000313" key="8">
    <source>
        <dbReference type="Proteomes" id="UP001592531"/>
    </source>
</evidence>
<dbReference type="CDD" id="cd07971">
    <property type="entry name" value="OBF_DNA_ligase_LigD"/>
    <property type="match status" value="1"/>
</dbReference>
<accession>A0ABV6VQ46</accession>
<dbReference type="SUPFAM" id="SSF50249">
    <property type="entry name" value="Nucleic acid-binding proteins"/>
    <property type="match status" value="1"/>
</dbReference>
<feature type="domain" description="ATP-dependent DNA ligase family profile" evidence="6">
    <location>
        <begin position="110"/>
        <end position="219"/>
    </location>
</feature>
<dbReference type="InterPro" id="IPR012310">
    <property type="entry name" value="DNA_ligase_ATP-dep_cent"/>
</dbReference>
<evidence type="ECO:0000256" key="2">
    <source>
        <dbReference type="ARBA" id="ARBA00012727"/>
    </source>
</evidence>
<evidence type="ECO:0000256" key="4">
    <source>
        <dbReference type="ARBA" id="ARBA00034003"/>
    </source>
</evidence>
<comment type="catalytic activity">
    <reaction evidence="4">
        <text>ATP + (deoxyribonucleotide)n-3'-hydroxyl + 5'-phospho-(deoxyribonucleotide)m = (deoxyribonucleotide)n+m + AMP + diphosphate.</text>
        <dbReference type="EC" id="6.5.1.1"/>
    </reaction>
</comment>
<sequence>MPDHPGWIPPMLAGDGPFPAESAEWAAEVKWDGMRVITAVDPDGTVKAFARSGGDATTRYPELEALGALAADAPLVLDGEVVALDPATGLPSFGRLQQRMTLRQRSRIRIARTTTPVTLMLFDVLVHRGEQVTGLGYLERRRLLEQLVLPPDAPAAVLPAWIGDLQAGLDWTRERQLEGVILKRLASPYQPGRRSPDWIKVKFRPTLDVLIGGWLADDLGEPRSLLVGVPEPDGLRYVGAVGSGLSAPERRHLRRLLDPAAAPRSPFAKGPSRPATGTRWVTPHLTGEVEYAETTRGGHLRQPVWKGLRGPAAE</sequence>
<evidence type="ECO:0000313" key="7">
    <source>
        <dbReference type="EMBL" id="MFC1415702.1"/>
    </source>
</evidence>
<dbReference type="Proteomes" id="UP001592531">
    <property type="component" value="Unassembled WGS sequence"/>
</dbReference>
<reference evidence="7 8" key="1">
    <citation type="submission" date="2024-09" db="EMBL/GenBank/DDBJ databases">
        <authorList>
            <person name="Lee S.D."/>
        </authorList>
    </citation>
    <scope>NUCLEOTIDE SEQUENCE [LARGE SCALE GENOMIC DNA]</scope>
    <source>
        <strain evidence="7 8">N8-3</strain>
    </source>
</reference>
<comment type="caution">
    <text evidence="7">The sequence shown here is derived from an EMBL/GenBank/DDBJ whole genome shotgun (WGS) entry which is preliminary data.</text>
</comment>
<comment type="similarity">
    <text evidence="1">Belongs to the ATP-dependent DNA ligase family.</text>
</comment>
<dbReference type="InterPro" id="IPR050191">
    <property type="entry name" value="ATP-dep_DNA_ligase"/>
</dbReference>
<evidence type="ECO:0000256" key="1">
    <source>
        <dbReference type="ARBA" id="ARBA00007572"/>
    </source>
</evidence>
<dbReference type="Gene3D" id="2.40.50.140">
    <property type="entry name" value="Nucleic acid-binding proteins"/>
    <property type="match status" value="1"/>
</dbReference>
<dbReference type="InterPro" id="IPR014146">
    <property type="entry name" value="LigD_ligase_dom"/>
</dbReference>
<dbReference type="Pfam" id="PF01068">
    <property type="entry name" value="DNA_ligase_A_M"/>
    <property type="match status" value="1"/>
</dbReference>
<dbReference type="PROSITE" id="PS50160">
    <property type="entry name" value="DNA_LIGASE_A3"/>
    <property type="match status" value="1"/>
</dbReference>
<evidence type="ECO:0000256" key="3">
    <source>
        <dbReference type="ARBA" id="ARBA00022598"/>
    </source>
</evidence>
<dbReference type="EMBL" id="JBHFAB010000002">
    <property type="protein sequence ID" value="MFC1415702.1"/>
    <property type="molecule type" value="Genomic_DNA"/>
</dbReference>
<evidence type="ECO:0000259" key="6">
    <source>
        <dbReference type="PROSITE" id="PS50160"/>
    </source>
</evidence>
<protein>
    <recommendedName>
        <fullName evidence="2">DNA ligase (ATP)</fullName>
        <ecNumber evidence="2">6.5.1.1</ecNumber>
    </recommendedName>
</protein>
<dbReference type="NCBIfam" id="TIGR02779">
    <property type="entry name" value="NHEJ_ligase_lig"/>
    <property type="match status" value="1"/>
</dbReference>
<dbReference type="Gene3D" id="3.30.1490.70">
    <property type="match status" value="1"/>
</dbReference>
<dbReference type="PANTHER" id="PTHR45674:SF4">
    <property type="entry name" value="DNA LIGASE 1"/>
    <property type="match status" value="1"/>
</dbReference>
<dbReference type="SUPFAM" id="SSF56091">
    <property type="entry name" value="DNA ligase/mRNA capping enzyme, catalytic domain"/>
    <property type="match status" value="1"/>
</dbReference>
<keyword evidence="8" id="KW-1185">Reference proteome</keyword>
<dbReference type="InterPro" id="IPR012309">
    <property type="entry name" value="DNA_ligase_ATP-dep_C"/>
</dbReference>
<gene>
    <name evidence="7" type="primary">ligD</name>
    <name evidence="7" type="ORF">ACEZDE_03450</name>
</gene>
<dbReference type="Gene3D" id="3.30.470.30">
    <property type="entry name" value="DNA ligase/mRNA capping enzyme"/>
    <property type="match status" value="1"/>
</dbReference>
<keyword evidence="3 7" id="KW-0436">Ligase</keyword>
<dbReference type="CDD" id="cd07906">
    <property type="entry name" value="Adenylation_DNA_ligase_LigD_LigC"/>
    <property type="match status" value="1"/>
</dbReference>
<dbReference type="EC" id="6.5.1.1" evidence="2"/>
<dbReference type="PROSITE" id="PS00333">
    <property type="entry name" value="DNA_LIGASE_A2"/>
    <property type="match status" value="1"/>
</dbReference>
<dbReference type="InterPro" id="IPR012340">
    <property type="entry name" value="NA-bd_OB-fold"/>
</dbReference>
<proteinExistence type="inferred from homology"/>
<name>A0ABV6VQ46_9ACTN</name>
<dbReference type="Pfam" id="PF04679">
    <property type="entry name" value="DNA_ligase_A_C"/>
    <property type="match status" value="1"/>
</dbReference>
<dbReference type="PANTHER" id="PTHR45674">
    <property type="entry name" value="DNA LIGASE 1/3 FAMILY MEMBER"/>
    <property type="match status" value="1"/>
</dbReference>
<evidence type="ECO:0000256" key="5">
    <source>
        <dbReference type="SAM" id="MobiDB-lite"/>
    </source>
</evidence>
<organism evidence="7 8">
    <name type="scientific">Streptacidiphilus cavernicola</name>
    <dbReference type="NCBI Taxonomy" id="3342716"/>
    <lineage>
        <taxon>Bacteria</taxon>
        <taxon>Bacillati</taxon>
        <taxon>Actinomycetota</taxon>
        <taxon>Actinomycetes</taxon>
        <taxon>Kitasatosporales</taxon>
        <taxon>Streptomycetaceae</taxon>
        <taxon>Streptacidiphilus</taxon>
    </lineage>
</organism>
<dbReference type="GO" id="GO:0016874">
    <property type="term" value="F:ligase activity"/>
    <property type="evidence" value="ECO:0007669"/>
    <property type="project" value="UniProtKB-KW"/>
</dbReference>
<dbReference type="RefSeq" id="WP_380531865.1">
    <property type="nucleotide sequence ID" value="NZ_JBHFAB010000002.1"/>
</dbReference>
<feature type="region of interest" description="Disordered" evidence="5">
    <location>
        <begin position="260"/>
        <end position="280"/>
    </location>
</feature>